<reference evidence="2 3" key="1">
    <citation type="submission" date="2024-02" db="EMBL/GenBank/DDBJ databases">
        <title>Identification of pathogenicity and growth-promoting function of Pseudomonas putida variant.</title>
        <authorList>
            <person name="Sun J."/>
        </authorList>
    </citation>
    <scope>NUCLEOTIDE SEQUENCE [LARGE SCALE GENOMIC DNA]</scope>
    <source>
        <strain evidence="2 3">A03</strain>
    </source>
</reference>
<dbReference type="InterPro" id="IPR036770">
    <property type="entry name" value="Ankyrin_rpt-contain_sf"/>
</dbReference>
<keyword evidence="3" id="KW-1185">Reference proteome</keyword>
<dbReference type="SUPFAM" id="SSF48403">
    <property type="entry name" value="Ankyrin repeat"/>
    <property type="match status" value="1"/>
</dbReference>
<sequence length="274" mass="30353">MTEQIIYSVEGESQALKDAVAGAKATFKFFWRELSWEARRIIKGLDMAAVKMSFLLDPDDPNIPAVENMWLADVEFDGRIITGRLLNEPRWATQYQASDSVSLPFAALNDWMYVRGGHVFGGFTVDAMRSDMPADELAAHDEAWGLEFGEPGTVEVVPVDDGQAPRLLTRALNTDADRQLLAQLEGEDHPMAVNMSEQVDEALQQYPEMVSGADESGWLLLHREVLAGNYPVVHALLRHGADRLALNGYGQSALTLADESGWPRIAQLLKIETL</sequence>
<gene>
    <name evidence="2" type="ORF">V7S98_15825</name>
</gene>
<dbReference type="InterPro" id="IPR018756">
    <property type="entry name" value="DUF2314"/>
</dbReference>
<proteinExistence type="predicted"/>
<accession>A0ABU8QVJ4</accession>
<dbReference type="Pfam" id="PF10077">
    <property type="entry name" value="DUF2314"/>
    <property type="match status" value="1"/>
</dbReference>
<evidence type="ECO:0000259" key="1">
    <source>
        <dbReference type="Pfam" id="PF10077"/>
    </source>
</evidence>
<dbReference type="EMBL" id="JBBHLC010000047">
    <property type="protein sequence ID" value="MEJ5864692.1"/>
    <property type="molecule type" value="Genomic_DNA"/>
</dbReference>
<name>A0ABU8QVJ4_9PSED</name>
<dbReference type="Gene3D" id="1.25.40.20">
    <property type="entry name" value="Ankyrin repeat-containing domain"/>
    <property type="match status" value="1"/>
</dbReference>
<dbReference type="Proteomes" id="UP001380290">
    <property type="component" value="Unassembled WGS sequence"/>
</dbReference>
<comment type="caution">
    <text evidence="2">The sequence shown here is derived from an EMBL/GenBank/DDBJ whole genome shotgun (WGS) entry which is preliminary data.</text>
</comment>
<evidence type="ECO:0000313" key="3">
    <source>
        <dbReference type="Proteomes" id="UP001380290"/>
    </source>
</evidence>
<organism evidence="2 3">
    <name type="scientific">Pseudomonas farsensis</name>
    <dbReference type="NCBI Taxonomy" id="2745492"/>
    <lineage>
        <taxon>Bacteria</taxon>
        <taxon>Pseudomonadati</taxon>
        <taxon>Pseudomonadota</taxon>
        <taxon>Gammaproteobacteria</taxon>
        <taxon>Pseudomonadales</taxon>
        <taxon>Pseudomonadaceae</taxon>
        <taxon>Pseudomonas</taxon>
    </lineage>
</organism>
<feature type="domain" description="DUF2314" evidence="1">
    <location>
        <begin position="14"/>
        <end position="148"/>
    </location>
</feature>
<evidence type="ECO:0000313" key="2">
    <source>
        <dbReference type="EMBL" id="MEJ5864692.1"/>
    </source>
</evidence>
<dbReference type="RefSeq" id="WP_339599857.1">
    <property type="nucleotide sequence ID" value="NZ_JBBHLC010000047.1"/>
</dbReference>
<protein>
    <submittedName>
        <fullName evidence="2">DUF2314 domain-containing protein</fullName>
    </submittedName>
</protein>